<dbReference type="AlphaFoldDB" id="A0A9P3G248"/>
<gene>
    <name evidence="1" type="ORF">PsYK624_023490</name>
</gene>
<accession>A0A9P3G248</accession>
<evidence type="ECO:0000313" key="1">
    <source>
        <dbReference type="EMBL" id="GJE86269.1"/>
    </source>
</evidence>
<dbReference type="Proteomes" id="UP000703269">
    <property type="component" value="Unassembled WGS sequence"/>
</dbReference>
<evidence type="ECO:0000313" key="2">
    <source>
        <dbReference type="Proteomes" id="UP000703269"/>
    </source>
</evidence>
<sequence length="63" mass="7048">MTLLRASVRLEKRKSVRRGSEAEWLIGLSVGTVSTWRTSSRIQLAAKLSSRLSANSGTTHRHR</sequence>
<keyword evidence="2" id="KW-1185">Reference proteome</keyword>
<protein>
    <submittedName>
        <fullName evidence="1">Uncharacterized protein</fullName>
    </submittedName>
</protein>
<name>A0A9P3G248_9APHY</name>
<comment type="caution">
    <text evidence="1">The sequence shown here is derived from an EMBL/GenBank/DDBJ whole genome shotgun (WGS) entry which is preliminary data.</text>
</comment>
<reference evidence="1 2" key="1">
    <citation type="submission" date="2021-08" db="EMBL/GenBank/DDBJ databases">
        <title>Draft Genome Sequence of Phanerochaete sordida strain YK-624.</title>
        <authorList>
            <person name="Mori T."/>
            <person name="Dohra H."/>
            <person name="Suzuki T."/>
            <person name="Kawagishi H."/>
            <person name="Hirai H."/>
        </authorList>
    </citation>
    <scope>NUCLEOTIDE SEQUENCE [LARGE SCALE GENOMIC DNA]</scope>
    <source>
        <strain evidence="1 2">YK-624</strain>
    </source>
</reference>
<organism evidence="1 2">
    <name type="scientific">Phanerochaete sordida</name>
    <dbReference type="NCBI Taxonomy" id="48140"/>
    <lineage>
        <taxon>Eukaryota</taxon>
        <taxon>Fungi</taxon>
        <taxon>Dikarya</taxon>
        <taxon>Basidiomycota</taxon>
        <taxon>Agaricomycotina</taxon>
        <taxon>Agaricomycetes</taxon>
        <taxon>Polyporales</taxon>
        <taxon>Phanerochaetaceae</taxon>
        <taxon>Phanerochaete</taxon>
    </lineage>
</organism>
<proteinExistence type="predicted"/>
<dbReference type="EMBL" id="BPQB01000003">
    <property type="protein sequence ID" value="GJE86269.1"/>
    <property type="molecule type" value="Genomic_DNA"/>
</dbReference>